<feature type="region of interest" description="Disordered" evidence="1">
    <location>
        <begin position="1"/>
        <end position="26"/>
    </location>
</feature>
<dbReference type="CDD" id="cd02440">
    <property type="entry name" value="AdoMet_MTases"/>
    <property type="match status" value="1"/>
</dbReference>
<dbReference type="PANTHER" id="PTHR47739:SF1">
    <property type="entry name" value="TRNA1(VAL) (ADENINE(37)-N6)-METHYLTRANSFERASE"/>
    <property type="match status" value="1"/>
</dbReference>
<organism evidence="3">
    <name type="scientific">Pseudothermotoga hypogea</name>
    <dbReference type="NCBI Taxonomy" id="57487"/>
    <lineage>
        <taxon>Bacteria</taxon>
        <taxon>Thermotogati</taxon>
        <taxon>Thermotogota</taxon>
        <taxon>Thermotogae</taxon>
        <taxon>Thermotogales</taxon>
        <taxon>Thermotogaceae</taxon>
        <taxon>Pseudothermotoga</taxon>
    </lineage>
</organism>
<dbReference type="AlphaFoldDB" id="A0A832I4V0"/>
<feature type="compositionally biased region" description="Basic residues" evidence="1">
    <location>
        <begin position="1"/>
        <end position="10"/>
    </location>
</feature>
<dbReference type="InterPro" id="IPR029063">
    <property type="entry name" value="SAM-dependent_MTases_sf"/>
</dbReference>
<evidence type="ECO:0000313" key="3">
    <source>
        <dbReference type="EMBL" id="HGZ78576.1"/>
    </source>
</evidence>
<evidence type="ECO:0000259" key="2">
    <source>
        <dbReference type="Pfam" id="PF05175"/>
    </source>
</evidence>
<reference evidence="3" key="1">
    <citation type="journal article" date="2020" name="mSystems">
        <title>Genome- and Community-Level Interaction Insights into Carbon Utilization and Element Cycling Functions of Hydrothermarchaeota in Hydrothermal Sediment.</title>
        <authorList>
            <person name="Zhou Z."/>
            <person name="Liu Y."/>
            <person name="Xu W."/>
            <person name="Pan J."/>
            <person name="Luo Z.H."/>
            <person name="Li M."/>
        </authorList>
    </citation>
    <scope>NUCLEOTIDE SEQUENCE [LARGE SCALE GENOMIC DNA]</scope>
    <source>
        <strain evidence="3">SpSt-86</strain>
    </source>
</reference>
<dbReference type="EMBL" id="DTKQ01000012">
    <property type="protein sequence ID" value="HGZ78576.1"/>
    <property type="molecule type" value="Genomic_DNA"/>
</dbReference>
<dbReference type="Pfam" id="PF05175">
    <property type="entry name" value="MTS"/>
    <property type="match status" value="1"/>
</dbReference>
<accession>A0A832I4V0</accession>
<dbReference type="PANTHER" id="PTHR47739">
    <property type="entry name" value="TRNA1(VAL) (ADENINE(37)-N6)-METHYLTRANSFERASE"/>
    <property type="match status" value="1"/>
</dbReference>
<keyword evidence="3" id="KW-0808">Transferase</keyword>
<gene>
    <name evidence="3" type="ORF">ENW55_01150</name>
</gene>
<dbReference type="Gene3D" id="3.40.50.150">
    <property type="entry name" value="Vaccinia Virus protein VP39"/>
    <property type="match status" value="1"/>
</dbReference>
<protein>
    <submittedName>
        <fullName evidence="3">Methyltransferase domain-containing protein</fullName>
    </submittedName>
</protein>
<dbReference type="SUPFAM" id="SSF53335">
    <property type="entry name" value="S-adenosyl-L-methionine-dependent methyltransferases"/>
    <property type="match status" value="1"/>
</dbReference>
<feature type="domain" description="Methyltransferase small" evidence="2">
    <location>
        <begin position="49"/>
        <end position="185"/>
    </location>
</feature>
<name>A0A832I4V0_9THEM</name>
<sequence>MPNSHSRRLRSSGGQRSLGSSRSTRNEFDPDLLRHVRIPDVSKDHRPTHASTLLAWYTRPKKNDLVIELGCGTGIVSAFLAMNHDVLVHCVEKNQFLAELARETVRMNSLENKMFIHNATCQRVKELFDAEQFDLVVSNPPHHLAGVPSPSKLRSEGRSASFDEATSFVEATAYLLKNRGKFIFVLSCDYLMFWLSEFVKRKLQPKRLVPVYGDPKRHAVLMIVEGVKNGGIGLRLEPPIVLKRV</sequence>
<evidence type="ECO:0000256" key="1">
    <source>
        <dbReference type="SAM" id="MobiDB-lite"/>
    </source>
</evidence>
<keyword evidence="3" id="KW-0489">Methyltransferase</keyword>
<dbReference type="InterPro" id="IPR007848">
    <property type="entry name" value="Small_mtfrase_dom"/>
</dbReference>
<comment type="caution">
    <text evidence="3">The sequence shown here is derived from an EMBL/GenBank/DDBJ whole genome shotgun (WGS) entry which is preliminary data.</text>
</comment>
<feature type="compositionally biased region" description="Low complexity" evidence="1">
    <location>
        <begin position="11"/>
        <end position="23"/>
    </location>
</feature>
<dbReference type="PRINTS" id="PR00507">
    <property type="entry name" value="N12N6MTFRASE"/>
</dbReference>
<proteinExistence type="predicted"/>
<dbReference type="GO" id="GO:0032259">
    <property type="term" value="P:methylation"/>
    <property type="evidence" value="ECO:0007669"/>
    <property type="project" value="UniProtKB-KW"/>
</dbReference>
<dbReference type="GO" id="GO:0008168">
    <property type="term" value="F:methyltransferase activity"/>
    <property type="evidence" value="ECO:0007669"/>
    <property type="project" value="UniProtKB-KW"/>
</dbReference>
<dbReference type="InterPro" id="IPR050210">
    <property type="entry name" value="tRNA_Adenine-N(6)_MTase"/>
</dbReference>